<reference evidence="1 2" key="1">
    <citation type="submission" date="2016-08" db="EMBL/GenBank/DDBJ databases">
        <title>Whole genome sequence of Mesorhizobium sp. strain UASWS1009 isolated from industrial sewage.</title>
        <authorList>
            <person name="Crovadore J."/>
            <person name="Calmin G."/>
            <person name="Chablais R."/>
            <person name="Cochard B."/>
            <person name="Lefort F."/>
        </authorList>
    </citation>
    <scope>NUCLEOTIDE SEQUENCE [LARGE SCALE GENOMIC DNA]</scope>
    <source>
        <strain evidence="1 2">UASWS1009</strain>
    </source>
</reference>
<accession>A0A1C2E7B1</accession>
<evidence type="ECO:0000313" key="2">
    <source>
        <dbReference type="Proteomes" id="UP000094412"/>
    </source>
</evidence>
<dbReference type="EMBL" id="MDEO01000026">
    <property type="protein sequence ID" value="OCX22871.1"/>
    <property type="molecule type" value="Genomic_DNA"/>
</dbReference>
<protein>
    <submittedName>
        <fullName evidence="1">Uncharacterized protein</fullName>
    </submittedName>
</protein>
<proteinExistence type="predicted"/>
<sequence>MPSPRYYLRLPRRQADELEALATRLDTSPALVIKLLVDRTLSEAAPLLADHDEQLEHIHLTIRDIAQIHRGLMRDEAAVPDQHAIQILEKLDEIARAIDSIRDAAFVRSYTIVKDLIAAHDEKPTQETLPL</sequence>
<keyword evidence="2" id="KW-1185">Reference proteome</keyword>
<name>A0A1C2E7B1_9HYPH</name>
<dbReference type="RefSeq" id="WP_065996885.1">
    <property type="nucleotide sequence ID" value="NZ_MDEO01000026.1"/>
</dbReference>
<dbReference type="OrthoDB" id="9954816at2"/>
<gene>
    <name evidence="1" type="ORF">QV13_05360</name>
</gene>
<organism evidence="1 2">
    <name type="scientific">Mesorhizobium hungaricum</name>
    <dbReference type="NCBI Taxonomy" id="1566387"/>
    <lineage>
        <taxon>Bacteria</taxon>
        <taxon>Pseudomonadati</taxon>
        <taxon>Pseudomonadota</taxon>
        <taxon>Alphaproteobacteria</taxon>
        <taxon>Hyphomicrobiales</taxon>
        <taxon>Phyllobacteriaceae</taxon>
        <taxon>Mesorhizobium</taxon>
    </lineage>
</organism>
<dbReference type="AlphaFoldDB" id="A0A1C2E7B1"/>
<dbReference type="STRING" id="1566387.QV13_05360"/>
<evidence type="ECO:0000313" key="1">
    <source>
        <dbReference type="EMBL" id="OCX22871.1"/>
    </source>
</evidence>
<comment type="caution">
    <text evidence="1">The sequence shown here is derived from an EMBL/GenBank/DDBJ whole genome shotgun (WGS) entry which is preliminary data.</text>
</comment>
<dbReference type="Proteomes" id="UP000094412">
    <property type="component" value="Unassembled WGS sequence"/>
</dbReference>